<feature type="compositionally biased region" description="Low complexity" evidence="4">
    <location>
        <begin position="11"/>
        <end position="28"/>
    </location>
</feature>
<keyword evidence="3" id="KW-0175">Coiled coil</keyword>
<feature type="region of interest" description="Disordered" evidence="4">
    <location>
        <begin position="663"/>
        <end position="722"/>
    </location>
</feature>
<dbReference type="Gene3D" id="1.10.287.2610">
    <property type="match status" value="1"/>
</dbReference>
<name>A0A6A5WEX6_9PLEO</name>
<feature type="compositionally biased region" description="Polar residues" evidence="4">
    <location>
        <begin position="358"/>
        <end position="392"/>
    </location>
</feature>
<feature type="compositionally biased region" description="Polar residues" evidence="4">
    <location>
        <begin position="297"/>
        <end position="325"/>
    </location>
</feature>
<feature type="region of interest" description="Disordered" evidence="4">
    <location>
        <begin position="1376"/>
        <end position="1430"/>
    </location>
</feature>
<feature type="region of interest" description="Disordered" evidence="4">
    <location>
        <begin position="1"/>
        <end position="76"/>
    </location>
</feature>
<feature type="compositionally biased region" description="Basic and acidic residues" evidence="4">
    <location>
        <begin position="1496"/>
        <end position="1511"/>
    </location>
</feature>
<feature type="compositionally biased region" description="Basic and acidic residues" evidence="4">
    <location>
        <begin position="1461"/>
        <end position="1485"/>
    </location>
</feature>
<dbReference type="Proteomes" id="UP000799779">
    <property type="component" value="Unassembled WGS sequence"/>
</dbReference>
<feature type="coiled-coil region" evidence="3">
    <location>
        <begin position="1343"/>
        <end position="1370"/>
    </location>
</feature>
<feature type="compositionally biased region" description="Polar residues" evidence="4">
    <location>
        <begin position="675"/>
        <end position="705"/>
    </location>
</feature>
<sequence>MAAPNNTSLVAEAPPTTIPSTTTASSAPAPAPAPAPEMAQDISASEDVRLFDTPDSDLPPLPTEGEDSFLAHDLGDSHLQSDGSALMDREMKRQLMDIESSFLPEPSVHVEVAQGPPGADDTYLFGGSPGHLRTLPEEAELPGSVDGTGSQAADSSMLSEEPPTPAGAYKTPAAGRIDLDADVNGDSLHAGTSSSDPIPSSPLAQAAHRNFSRLALANHVTNGHEEGETEATAGAEQNSDDVQRPTSSASTVKAPDFTALEDGSSFTEDHDLSMENITIPVPSVPSTATKAGKRPSFLQNRNASQRSSVSSFTNNSDVSNDNANLSADYALQSGGAVPNSSSNSRPSFGLSRLPSLGSIASSVSGYSDSNPSWDKTRSISSHSLSGHLQPDSNLGRLDEEANSTTPPATPRAPSVKPIAPTDTVIARHVQDIQVPETVAREYRARHSNSRSPDKRSMATPFTRNKHNLTLKEQNSKIDKLSKENFDLKLKIHFLDQALQNRSDEGVKEMINKNVQLQTDLANEKKENQTLRRRLRDLERKMKAQEDGVAAPKDPGSGSEDDKSDEYYRQLEMEEEIIFLRETLEKQEVIVEQMRQENLNKEVDKRRMAEYINSMGGRSSSEPSAGMNEAMGMWKEELESERAQRQQAEADAEKLREEVQRLKDLQQQQQPQLQPTTNHSIRNVYNITRRNLTSYTTRSNSGSEANDQVPPLSMGGSSSTAVEQLQAENAALRRDLGAQTSMLTSRNRERERMQQEIEGLKLSARRGDVASIAGDSILERSISRNHQRSVSRASGITRVTQLSDAERDEYENRYAALRDELSQSKLQYRELDEQLNGHLDLLEQTEAKVKELEQEFELQAQDLQELQQERDEALEIMQDKEQECEDVRQQAVETVRRLEGEIEQKEQEIIRLVTDLENANEDFNALQQEMKNVSERVVQLEDDQDASLRKIASLEAELEDANQELGKQDKLLMDEKATNERLEVNIESLQSEVDFLRDEQEGDKIKIGELEADLVTAQSTTQDEKERSRDLEERWSDERRQRDVLDTHEKQEVEKIMTDLNTQLTKLKEDNRKLRKGLSGKEVEATTWKQRLDDLESNLRAVLGSLDGTKSNFLKDIQNLQRDLEASQQELDNTKNDLAEKDRLLRNRDTLLESTGMESRRMADLLERERQARRQDQATFENAKRGQQSVTRTIQQHETKILELETLRSQERHKAMTSERQFKDQLSERNNLLYALWNRLSTLCGAEWSRNHALVNGEITSMELIARNFKDFNKNMILAVKAIENIIGGFRVRIRGMEKDLLRDYQTLEHTLEVRMKRFEQLEKLVLAQRQSIGRPSTIRGGVVDLNSAEITKLRNENKTLRTEVQTLRTISTNQVITETTNSNSRSGSPSSTKRASMAQTLLRAHSSSAVEGVQQPDHPYPQAGPLQPSEQRWIHRLRELERRLKAEREARLLDRSGARKRLEQKVEENADLRAELERTRDRVQGDEESMGGSVDGRGRGSVRGDGEMEMY</sequence>
<dbReference type="OrthoDB" id="10255000at2759"/>
<keyword evidence="8" id="KW-1185">Reference proteome</keyword>
<evidence type="ECO:0000256" key="3">
    <source>
        <dbReference type="SAM" id="Coils"/>
    </source>
</evidence>
<proteinExistence type="predicted"/>
<dbReference type="GO" id="GO:0005815">
    <property type="term" value="C:microtubule organizing center"/>
    <property type="evidence" value="ECO:0007669"/>
    <property type="project" value="InterPro"/>
</dbReference>
<feature type="coiled-coil region" evidence="3">
    <location>
        <begin position="799"/>
        <end position="998"/>
    </location>
</feature>
<organism evidence="7 8">
    <name type="scientific">Amniculicola lignicola CBS 123094</name>
    <dbReference type="NCBI Taxonomy" id="1392246"/>
    <lineage>
        <taxon>Eukaryota</taxon>
        <taxon>Fungi</taxon>
        <taxon>Dikarya</taxon>
        <taxon>Ascomycota</taxon>
        <taxon>Pezizomycotina</taxon>
        <taxon>Dothideomycetes</taxon>
        <taxon>Pleosporomycetidae</taxon>
        <taxon>Pleosporales</taxon>
        <taxon>Amniculicolaceae</taxon>
        <taxon>Amniculicola</taxon>
    </lineage>
</organism>
<evidence type="ECO:0000313" key="7">
    <source>
        <dbReference type="EMBL" id="KAF2000443.1"/>
    </source>
</evidence>
<feature type="domain" description="Mto1-like Mto2p-binding" evidence="6">
    <location>
        <begin position="1432"/>
        <end position="1481"/>
    </location>
</feature>
<feature type="region of interest" description="Disordered" evidence="4">
    <location>
        <begin position="1461"/>
        <end position="1511"/>
    </location>
</feature>
<dbReference type="EMBL" id="ML977589">
    <property type="protein sequence ID" value="KAF2000443.1"/>
    <property type="molecule type" value="Genomic_DNA"/>
</dbReference>
<keyword evidence="2" id="KW-0963">Cytoplasm</keyword>
<feature type="compositionally biased region" description="Low complexity" evidence="4">
    <location>
        <begin position="664"/>
        <end position="674"/>
    </location>
</feature>
<feature type="region of interest" description="Disordered" evidence="4">
    <location>
        <begin position="110"/>
        <end position="417"/>
    </location>
</feature>
<feature type="compositionally biased region" description="Basic and acidic residues" evidence="4">
    <location>
        <begin position="1021"/>
        <end position="1046"/>
    </location>
</feature>
<dbReference type="InterPro" id="IPR024545">
    <property type="entry name" value="Mto1-like_Mto2p-bd"/>
</dbReference>
<comment type="subcellular location">
    <subcellularLocation>
        <location evidence="1">Cytoplasm</location>
    </subcellularLocation>
</comment>
<evidence type="ECO:0000259" key="6">
    <source>
        <dbReference type="Pfam" id="PF12808"/>
    </source>
</evidence>
<evidence type="ECO:0000256" key="2">
    <source>
        <dbReference type="ARBA" id="ARBA00022490"/>
    </source>
</evidence>
<evidence type="ECO:0000256" key="4">
    <source>
        <dbReference type="SAM" id="MobiDB-lite"/>
    </source>
</evidence>
<protein>
    <recommendedName>
        <fullName evidence="9">Anucleate primary sterigmata protein B</fullName>
    </recommendedName>
</protein>
<feature type="compositionally biased region" description="Low complexity" evidence="4">
    <location>
        <begin position="1379"/>
        <end position="1396"/>
    </location>
</feature>
<reference evidence="7" key="1">
    <citation type="journal article" date="2020" name="Stud. Mycol.">
        <title>101 Dothideomycetes genomes: a test case for predicting lifestyles and emergence of pathogens.</title>
        <authorList>
            <person name="Haridas S."/>
            <person name="Albert R."/>
            <person name="Binder M."/>
            <person name="Bloem J."/>
            <person name="Labutti K."/>
            <person name="Salamov A."/>
            <person name="Andreopoulos B."/>
            <person name="Baker S."/>
            <person name="Barry K."/>
            <person name="Bills G."/>
            <person name="Bluhm B."/>
            <person name="Cannon C."/>
            <person name="Castanera R."/>
            <person name="Culley D."/>
            <person name="Daum C."/>
            <person name="Ezra D."/>
            <person name="Gonzalez J."/>
            <person name="Henrissat B."/>
            <person name="Kuo A."/>
            <person name="Liang C."/>
            <person name="Lipzen A."/>
            <person name="Lutzoni F."/>
            <person name="Magnuson J."/>
            <person name="Mondo S."/>
            <person name="Nolan M."/>
            <person name="Ohm R."/>
            <person name="Pangilinan J."/>
            <person name="Park H.-J."/>
            <person name="Ramirez L."/>
            <person name="Alfaro M."/>
            <person name="Sun H."/>
            <person name="Tritt A."/>
            <person name="Yoshinaga Y."/>
            <person name="Zwiers L.-H."/>
            <person name="Turgeon B."/>
            <person name="Goodwin S."/>
            <person name="Spatafora J."/>
            <person name="Crous P."/>
            <person name="Grigoriev I."/>
        </authorList>
    </citation>
    <scope>NUCLEOTIDE SEQUENCE</scope>
    <source>
        <strain evidence="7">CBS 123094</strain>
    </source>
</reference>
<accession>A0A6A5WEX6</accession>
<feature type="domain" description="Centrosomin N-terminal motif 1" evidence="5">
    <location>
        <begin position="469"/>
        <end position="541"/>
    </location>
</feature>
<evidence type="ECO:0000256" key="1">
    <source>
        <dbReference type="ARBA" id="ARBA00004496"/>
    </source>
</evidence>
<feature type="region of interest" description="Disordered" evidence="4">
    <location>
        <begin position="1015"/>
        <end position="1046"/>
    </location>
</feature>
<dbReference type="GO" id="GO:0005737">
    <property type="term" value="C:cytoplasm"/>
    <property type="evidence" value="ECO:0007669"/>
    <property type="project" value="UniProtKB-SubCell"/>
</dbReference>
<evidence type="ECO:0000259" key="5">
    <source>
        <dbReference type="Pfam" id="PF07989"/>
    </source>
</evidence>
<feature type="region of interest" description="Disordered" evidence="4">
    <location>
        <begin position="541"/>
        <end position="564"/>
    </location>
</feature>
<evidence type="ECO:0008006" key="9">
    <source>
        <dbReference type="Google" id="ProtNLM"/>
    </source>
</evidence>
<dbReference type="Pfam" id="PF12808">
    <property type="entry name" value="Mto2_bdg"/>
    <property type="match status" value="1"/>
</dbReference>
<gene>
    <name evidence="7" type="ORF">P154DRAFT_466173</name>
</gene>
<feature type="coiled-coil region" evidence="3">
    <location>
        <begin position="1049"/>
        <end position="1143"/>
    </location>
</feature>
<feature type="region of interest" description="Disordered" evidence="4">
    <location>
        <begin position="1169"/>
        <end position="1191"/>
    </location>
</feature>
<evidence type="ECO:0000313" key="8">
    <source>
        <dbReference type="Proteomes" id="UP000799779"/>
    </source>
</evidence>
<feature type="compositionally biased region" description="Polar residues" evidence="4">
    <location>
        <begin position="147"/>
        <end position="158"/>
    </location>
</feature>
<dbReference type="Pfam" id="PF07989">
    <property type="entry name" value="Cnn_1N"/>
    <property type="match status" value="1"/>
</dbReference>
<dbReference type="InterPro" id="IPR012943">
    <property type="entry name" value="Cnn_1N"/>
</dbReference>